<feature type="region of interest" description="Disordered" evidence="1">
    <location>
        <begin position="38"/>
        <end position="67"/>
    </location>
</feature>
<evidence type="ECO:0000313" key="2">
    <source>
        <dbReference type="EMBL" id="KAG7295721.1"/>
    </source>
</evidence>
<comment type="caution">
    <text evidence="2">The sequence shown here is derived from an EMBL/GenBank/DDBJ whole genome shotgun (WGS) entry which is preliminary data.</text>
</comment>
<organism evidence="2 3">
    <name type="scientific">Plutella xylostella</name>
    <name type="common">Diamondback moth</name>
    <name type="synonym">Plutella maculipennis</name>
    <dbReference type="NCBI Taxonomy" id="51655"/>
    <lineage>
        <taxon>Eukaryota</taxon>
        <taxon>Metazoa</taxon>
        <taxon>Ecdysozoa</taxon>
        <taxon>Arthropoda</taxon>
        <taxon>Hexapoda</taxon>
        <taxon>Insecta</taxon>
        <taxon>Pterygota</taxon>
        <taxon>Neoptera</taxon>
        <taxon>Endopterygota</taxon>
        <taxon>Lepidoptera</taxon>
        <taxon>Glossata</taxon>
        <taxon>Ditrysia</taxon>
        <taxon>Yponomeutoidea</taxon>
        <taxon>Plutellidae</taxon>
        <taxon>Plutella</taxon>
    </lineage>
</organism>
<proteinExistence type="predicted"/>
<name>A0ABQ7PRW1_PLUXY</name>
<protein>
    <submittedName>
        <fullName evidence="2">Uncharacterized protein</fullName>
    </submittedName>
</protein>
<sequence length="67" mass="7232">MNVQSKVFKNKNPEFTRSLFSHYVRQTRPEQCKLQLAPAPAAPAPRTPVAPAGLTLFGPGGRSGAIK</sequence>
<dbReference type="Proteomes" id="UP000823941">
    <property type="component" value="Chromosome 29"/>
</dbReference>
<keyword evidence="3" id="KW-1185">Reference proteome</keyword>
<evidence type="ECO:0000256" key="1">
    <source>
        <dbReference type="SAM" id="MobiDB-lite"/>
    </source>
</evidence>
<accession>A0ABQ7PRW1</accession>
<feature type="compositionally biased region" description="Gly residues" evidence="1">
    <location>
        <begin position="58"/>
        <end position="67"/>
    </location>
</feature>
<dbReference type="EMBL" id="JAHIBW010000029">
    <property type="protein sequence ID" value="KAG7295721.1"/>
    <property type="molecule type" value="Genomic_DNA"/>
</dbReference>
<evidence type="ECO:0000313" key="3">
    <source>
        <dbReference type="Proteomes" id="UP000823941"/>
    </source>
</evidence>
<gene>
    <name evidence="2" type="ORF">JYU34_020762</name>
</gene>
<reference evidence="2 3" key="1">
    <citation type="submission" date="2021-06" db="EMBL/GenBank/DDBJ databases">
        <title>A haploid diamondback moth (Plutella xylostella L.) genome assembly resolves 31 chromosomes and identifies a diamide resistance mutation.</title>
        <authorList>
            <person name="Ward C.M."/>
            <person name="Perry K.D."/>
            <person name="Baker G."/>
            <person name="Powis K."/>
            <person name="Heckel D.G."/>
            <person name="Baxter S.W."/>
        </authorList>
    </citation>
    <scope>NUCLEOTIDE SEQUENCE [LARGE SCALE GENOMIC DNA]</scope>
    <source>
        <strain evidence="2 3">LV</strain>
        <tissue evidence="2">Single pupa</tissue>
    </source>
</reference>